<dbReference type="SUPFAM" id="SSF54060">
    <property type="entry name" value="His-Me finger endonucleases"/>
    <property type="match status" value="1"/>
</dbReference>
<dbReference type="PANTHER" id="PTHR13966">
    <property type="entry name" value="ENDONUCLEASE RELATED"/>
    <property type="match status" value="1"/>
</dbReference>
<dbReference type="InterPro" id="IPR043504">
    <property type="entry name" value="Peptidase_S1_PA_chymotrypsin"/>
</dbReference>
<evidence type="ECO:0000313" key="6">
    <source>
        <dbReference type="Proteomes" id="UP000266183"/>
    </source>
</evidence>
<dbReference type="Proteomes" id="UP000266183">
    <property type="component" value="Chromosome"/>
</dbReference>
<dbReference type="GO" id="GO:0004519">
    <property type="term" value="F:endonuclease activity"/>
    <property type="evidence" value="ECO:0007669"/>
    <property type="project" value="TreeGrafter"/>
</dbReference>
<proteinExistence type="predicted"/>
<feature type="domain" description="ENPP1-3/EXOG-like endonuclease/phosphodiesterase" evidence="3">
    <location>
        <begin position="447"/>
        <end position="667"/>
    </location>
</feature>
<sequence>MNISLELMDRYAKENKTTEQDVKDTLEDVKTATAETLDNPEQRQLRIRMLASVAVEPYADAVERYVEGNDLLPVNYMELGVLRSRSVGRIFYRDLKVNRNAYATGFLISNHLVMTNHHVFSEPGGFANPIIEFDYEYDVFGREKTKITFDLDPDKFFYSNKALDMAIIGIKEKDVTGAVDIRSRGYLVLNGTKGKVGMGDFAGIFQHPDGKPMMVGLRENKIINVDDPVFLEYTTDTSVGSSGGPVMNDQWQVIALHSAGVGKKNAKGQYIDKDGMVIPPNDDGTIDGNRVVWIKNKGARISMIMNDLMTNAALKMNACIAELFSPSYSDDKNLVFLSYPKEKPLTAAENKSQEIQNNTPPQNVHIHINLGNGAPSVTALMNGNGVEKISAPVTLEKKYEDELDFSNCNGFDTYFLGEHTPMPKLSAALKKKVAYFVNNPRAFVLKYHHYSCIQHAVRKQPVVSAINITGRKRYEELQGRDDKWFRDNRIDYEVQLSDEYYKSSGFDRGHMCRREDAEWGKNLNFAKLAADMTCSYTNACPQVPALNREGWGYHGKWGQLEKEILEKGVKADGETQPRIVVFNGPIFHEDDPVFKGVQVPMKFFKIIVWRNPDGDMRTTGFILKQDTLVGDINFELAYDDVFKTLQSSIANIESQTGLTFEKIKAWDTYSADNGNGPDEHLLLYTNFENLVLADTLTQKYSREKLGDLQTPGTDFPSPRKPVKR</sequence>
<dbReference type="InterPro" id="IPR020821">
    <property type="entry name" value="ENPP1-3/EXOG-like_nuc-like"/>
</dbReference>
<dbReference type="Gene3D" id="2.40.10.10">
    <property type="entry name" value="Trypsin-like serine proteases"/>
    <property type="match status" value="2"/>
</dbReference>
<reference evidence="6" key="1">
    <citation type="submission" date="2018-09" db="EMBL/GenBank/DDBJ databases">
        <title>Chryseolinea sp. KIS68-18 isolated from soil.</title>
        <authorList>
            <person name="Weon H.-Y."/>
            <person name="Kwon S.-W."/>
            <person name="Lee S.A."/>
        </authorList>
    </citation>
    <scope>NUCLEOTIDE SEQUENCE [LARGE SCALE GENOMIC DNA]</scope>
    <source>
        <strain evidence="6">KIS68-18</strain>
    </source>
</reference>
<dbReference type="GO" id="GO:0003676">
    <property type="term" value="F:nucleic acid binding"/>
    <property type="evidence" value="ECO:0007669"/>
    <property type="project" value="InterPro"/>
</dbReference>
<dbReference type="InterPro" id="IPR009003">
    <property type="entry name" value="Peptidase_S1_PA"/>
</dbReference>
<organism evidence="5 6">
    <name type="scientific">Chryseolinea soli</name>
    <dbReference type="NCBI Taxonomy" id="2321403"/>
    <lineage>
        <taxon>Bacteria</taxon>
        <taxon>Pseudomonadati</taxon>
        <taxon>Bacteroidota</taxon>
        <taxon>Cytophagia</taxon>
        <taxon>Cytophagales</taxon>
        <taxon>Fulvivirgaceae</taxon>
        <taxon>Chryseolinea</taxon>
    </lineage>
</organism>
<dbReference type="KEGG" id="chk:D4L85_17105"/>
<dbReference type="GO" id="GO:0046872">
    <property type="term" value="F:metal ion binding"/>
    <property type="evidence" value="ECO:0007669"/>
    <property type="project" value="UniProtKB-KW"/>
</dbReference>
<feature type="domain" description="DNA/RNA non-specific endonuclease/pyrophosphatase/phosphodiesterase" evidence="4">
    <location>
        <begin position="446"/>
        <end position="667"/>
    </location>
</feature>
<evidence type="ECO:0000313" key="5">
    <source>
        <dbReference type="EMBL" id="AYB32184.1"/>
    </source>
</evidence>
<feature type="binding site" evidence="2">
    <location>
        <position position="547"/>
    </location>
    <ligand>
        <name>Mg(2+)</name>
        <dbReference type="ChEBI" id="CHEBI:18420"/>
        <note>catalytic</note>
    </ligand>
</feature>
<evidence type="ECO:0000259" key="4">
    <source>
        <dbReference type="SMART" id="SM00892"/>
    </source>
</evidence>
<protein>
    <recommendedName>
        <fullName evidence="7">Serine protease</fullName>
    </recommendedName>
</protein>
<dbReference type="GO" id="GO:0016787">
    <property type="term" value="F:hydrolase activity"/>
    <property type="evidence" value="ECO:0007669"/>
    <property type="project" value="InterPro"/>
</dbReference>
<dbReference type="SMART" id="SM00477">
    <property type="entry name" value="NUC"/>
    <property type="match status" value="1"/>
</dbReference>
<dbReference type="OrthoDB" id="9770276at2"/>
<dbReference type="InterPro" id="IPR040255">
    <property type="entry name" value="Non-specific_endonuclease"/>
</dbReference>
<evidence type="ECO:0008006" key="7">
    <source>
        <dbReference type="Google" id="ProtNLM"/>
    </source>
</evidence>
<dbReference type="RefSeq" id="WP_119755443.1">
    <property type="nucleotide sequence ID" value="NZ_CP032382.1"/>
</dbReference>
<dbReference type="InterPro" id="IPR001604">
    <property type="entry name" value="Endo_G_ENPP1-like_dom"/>
</dbReference>
<dbReference type="SUPFAM" id="SSF50494">
    <property type="entry name" value="Trypsin-like serine proteases"/>
    <property type="match status" value="1"/>
</dbReference>
<dbReference type="Pfam" id="PF13365">
    <property type="entry name" value="Trypsin_2"/>
    <property type="match status" value="1"/>
</dbReference>
<evidence type="ECO:0000256" key="1">
    <source>
        <dbReference type="PIRSR" id="PIRSR640255-1"/>
    </source>
</evidence>
<evidence type="ECO:0000259" key="3">
    <source>
        <dbReference type="SMART" id="SM00477"/>
    </source>
</evidence>
<gene>
    <name evidence="5" type="ORF">D4L85_17105</name>
</gene>
<keyword evidence="2" id="KW-0479">Metal-binding</keyword>
<dbReference type="InterPro" id="IPR044925">
    <property type="entry name" value="His-Me_finger_sf"/>
</dbReference>
<dbReference type="Pfam" id="PF01223">
    <property type="entry name" value="Endonuclease_NS"/>
    <property type="match status" value="1"/>
</dbReference>
<dbReference type="PANTHER" id="PTHR13966:SF5">
    <property type="entry name" value="ENDONUCLEASE G, MITOCHONDRIAL"/>
    <property type="match status" value="1"/>
</dbReference>
<dbReference type="Gene3D" id="3.40.570.10">
    <property type="entry name" value="Extracellular Endonuclease, subunit A"/>
    <property type="match status" value="1"/>
</dbReference>
<evidence type="ECO:0000256" key="2">
    <source>
        <dbReference type="PIRSR" id="PIRSR640255-2"/>
    </source>
</evidence>
<accession>A0A385SMG0</accession>
<feature type="active site" description="Proton acceptor" evidence="1">
    <location>
        <position position="510"/>
    </location>
</feature>
<dbReference type="AlphaFoldDB" id="A0A385SMG0"/>
<keyword evidence="6" id="KW-1185">Reference proteome</keyword>
<dbReference type="EMBL" id="CP032382">
    <property type="protein sequence ID" value="AYB32184.1"/>
    <property type="molecule type" value="Genomic_DNA"/>
</dbReference>
<dbReference type="SMART" id="SM00892">
    <property type="entry name" value="Endonuclease_NS"/>
    <property type="match status" value="1"/>
</dbReference>
<name>A0A385SMG0_9BACT</name>
<dbReference type="InterPro" id="IPR044929">
    <property type="entry name" value="DNA/RNA_non-sp_Endonuclease_sf"/>
</dbReference>